<keyword evidence="1" id="KW-1185">Reference proteome</keyword>
<dbReference type="SUPFAM" id="SSF54427">
    <property type="entry name" value="NTF2-like"/>
    <property type="match status" value="1"/>
</dbReference>
<sequence>MKTTKEQFQKLHEDVVLCMESNDFLKMLDYITDNYIHHIPFMKKHNHKQHKDSETLHQKHRMLNDDVQKICTIEALDIFGDIAIDRGTFTMKPPCKKEAGNYLCVWKKEDGKWKIFDICVTKNGE</sequence>
<evidence type="ECO:0000313" key="2">
    <source>
        <dbReference type="WBParaSite" id="PSAMB.scaffold1113size35751.g11062.t1"/>
    </source>
</evidence>
<accession>A0A914UND5</accession>
<dbReference type="Proteomes" id="UP000887566">
    <property type="component" value="Unplaced"/>
</dbReference>
<reference evidence="2" key="1">
    <citation type="submission" date="2022-11" db="UniProtKB">
        <authorList>
            <consortium name="WormBaseParasite"/>
        </authorList>
    </citation>
    <scope>IDENTIFICATION</scope>
</reference>
<organism evidence="1 2">
    <name type="scientific">Plectus sambesii</name>
    <dbReference type="NCBI Taxonomy" id="2011161"/>
    <lineage>
        <taxon>Eukaryota</taxon>
        <taxon>Metazoa</taxon>
        <taxon>Ecdysozoa</taxon>
        <taxon>Nematoda</taxon>
        <taxon>Chromadorea</taxon>
        <taxon>Plectida</taxon>
        <taxon>Plectina</taxon>
        <taxon>Plectoidea</taxon>
        <taxon>Plectidae</taxon>
        <taxon>Plectus</taxon>
    </lineage>
</organism>
<evidence type="ECO:0000313" key="1">
    <source>
        <dbReference type="Proteomes" id="UP000887566"/>
    </source>
</evidence>
<dbReference type="WBParaSite" id="PSAMB.scaffold1113size35751.g11062.t1">
    <property type="protein sequence ID" value="PSAMB.scaffold1113size35751.g11062.t1"/>
    <property type="gene ID" value="PSAMB.scaffold1113size35751.g11062"/>
</dbReference>
<dbReference type="Gene3D" id="3.10.450.50">
    <property type="match status" value="1"/>
</dbReference>
<protein>
    <submittedName>
        <fullName evidence="2">DUF4440 domain-containing protein</fullName>
    </submittedName>
</protein>
<dbReference type="InterPro" id="IPR032710">
    <property type="entry name" value="NTF2-like_dom_sf"/>
</dbReference>
<proteinExistence type="predicted"/>
<name>A0A914UND5_9BILA</name>
<dbReference type="AlphaFoldDB" id="A0A914UND5"/>